<feature type="region of interest" description="Disordered" evidence="1">
    <location>
        <begin position="53"/>
        <end position="89"/>
    </location>
</feature>
<evidence type="ECO:0000256" key="1">
    <source>
        <dbReference type="SAM" id="MobiDB-lite"/>
    </source>
</evidence>
<dbReference type="AlphaFoldDB" id="A0A9Q3BLJ8"/>
<dbReference type="Proteomes" id="UP000765509">
    <property type="component" value="Unassembled WGS sequence"/>
</dbReference>
<evidence type="ECO:0000313" key="3">
    <source>
        <dbReference type="Proteomes" id="UP000765509"/>
    </source>
</evidence>
<reference evidence="2" key="1">
    <citation type="submission" date="2021-03" db="EMBL/GenBank/DDBJ databases">
        <title>Draft genome sequence of rust myrtle Austropuccinia psidii MF-1, a brazilian biotype.</title>
        <authorList>
            <person name="Quecine M.C."/>
            <person name="Pachon D.M.R."/>
            <person name="Bonatelli M.L."/>
            <person name="Correr F.H."/>
            <person name="Franceschini L.M."/>
            <person name="Leite T.F."/>
            <person name="Margarido G.R.A."/>
            <person name="Almeida C.A."/>
            <person name="Ferrarezi J.A."/>
            <person name="Labate C.A."/>
        </authorList>
    </citation>
    <scope>NUCLEOTIDE SEQUENCE</scope>
    <source>
        <strain evidence="2">MF-1</strain>
    </source>
</reference>
<comment type="caution">
    <text evidence="2">The sequence shown here is derived from an EMBL/GenBank/DDBJ whole genome shotgun (WGS) entry which is preliminary data.</text>
</comment>
<accession>A0A9Q3BLJ8</accession>
<evidence type="ECO:0000313" key="2">
    <source>
        <dbReference type="EMBL" id="MBW0468106.1"/>
    </source>
</evidence>
<organism evidence="2 3">
    <name type="scientific">Austropuccinia psidii MF-1</name>
    <dbReference type="NCBI Taxonomy" id="1389203"/>
    <lineage>
        <taxon>Eukaryota</taxon>
        <taxon>Fungi</taxon>
        <taxon>Dikarya</taxon>
        <taxon>Basidiomycota</taxon>
        <taxon>Pucciniomycotina</taxon>
        <taxon>Pucciniomycetes</taxon>
        <taxon>Pucciniales</taxon>
        <taxon>Sphaerophragmiaceae</taxon>
        <taxon>Austropuccinia</taxon>
    </lineage>
</organism>
<sequence length="114" mass="12498">MPEPQRTDGGGTGGEYSVIGVSFKQILEEKKNSISNSGKWSNFVKEVIKFGDQKTHSRPHGSHNFGPKTHGFGMPSLRPGPSPINLGRTFKNGVCRSSMAHHSPYGLKTMVYRP</sequence>
<keyword evidence="3" id="KW-1185">Reference proteome</keyword>
<protein>
    <submittedName>
        <fullName evidence="2">Uncharacterized protein</fullName>
    </submittedName>
</protein>
<proteinExistence type="predicted"/>
<dbReference type="EMBL" id="AVOT02001769">
    <property type="protein sequence ID" value="MBW0468106.1"/>
    <property type="molecule type" value="Genomic_DNA"/>
</dbReference>
<gene>
    <name evidence="2" type="ORF">O181_007821</name>
</gene>
<name>A0A9Q3BLJ8_9BASI</name>